<comment type="caution">
    <text evidence="1">The sequence shown here is derived from an EMBL/GenBank/DDBJ whole genome shotgun (WGS) entry which is preliminary data.</text>
</comment>
<gene>
    <name evidence="1" type="ORF">BCR38DRAFT_49748</name>
</gene>
<protein>
    <submittedName>
        <fullName evidence="1">Uncharacterized protein</fullName>
    </submittedName>
</protein>
<keyword evidence="2" id="KW-1185">Reference proteome</keyword>
<dbReference type="Proteomes" id="UP000193689">
    <property type="component" value="Unassembled WGS sequence"/>
</dbReference>
<dbReference type="AlphaFoldDB" id="A0A1Y2DNV3"/>
<dbReference type="RefSeq" id="XP_040713185.1">
    <property type="nucleotide sequence ID" value="XM_040864774.1"/>
</dbReference>
<dbReference type="GeneID" id="63780986"/>
<evidence type="ECO:0000313" key="1">
    <source>
        <dbReference type="EMBL" id="ORY60958.1"/>
    </source>
</evidence>
<dbReference type="InParanoid" id="A0A1Y2DNV3"/>
<sequence length="219" mass="24584">MKLLESDISPKETNDDATFLTSRLSSCFFLGGVGGGWRVCEVRQCPSERSSAAIAIALSEWQVRGEDECIFYNCPPKRHLRRSVRLKSACSLIGQRGCSPMSMSQQYRLICQLKSLPSNCQKNYCDSFDGKAERPKLKARFGQIATSLLRWIGAWLQTTSRTPLISASTWPRSITITTIMKTNPTHDDFLSSSFSNKRNAELLTVPVVLYGKLHRDLVL</sequence>
<organism evidence="1 2">
    <name type="scientific">Pseudomassariella vexata</name>
    <dbReference type="NCBI Taxonomy" id="1141098"/>
    <lineage>
        <taxon>Eukaryota</taxon>
        <taxon>Fungi</taxon>
        <taxon>Dikarya</taxon>
        <taxon>Ascomycota</taxon>
        <taxon>Pezizomycotina</taxon>
        <taxon>Sordariomycetes</taxon>
        <taxon>Xylariomycetidae</taxon>
        <taxon>Amphisphaeriales</taxon>
        <taxon>Pseudomassariaceae</taxon>
        <taxon>Pseudomassariella</taxon>
    </lineage>
</organism>
<reference evidence="1 2" key="1">
    <citation type="submission" date="2016-07" db="EMBL/GenBank/DDBJ databases">
        <title>Pervasive Adenine N6-methylation of Active Genes in Fungi.</title>
        <authorList>
            <consortium name="DOE Joint Genome Institute"/>
            <person name="Mondo S.J."/>
            <person name="Dannebaum R.O."/>
            <person name="Kuo R.C."/>
            <person name="Labutti K."/>
            <person name="Haridas S."/>
            <person name="Kuo A."/>
            <person name="Salamov A."/>
            <person name="Ahrendt S.R."/>
            <person name="Lipzen A."/>
            <person name="Sullivan W."/>
            <person name="Andreopoulos W.B."/>
            <person name="Clum A."/>
            <person name="Lindquist E."/>
            <person name="Daum C."/>
            <person name="Ramamoorthy G.K."/>
            <person name="Gryganskyi A."/>
            <person name="Culley D."/>
            <person name="Magnuson J.K."/>
            <person name="James T.Y."/>
            <person name="O'Malley M.A."/>
            <person name="Stajich J.E."/>
            <person name="Spatafora J.W."/>
            <person name="Visel A."/>
            <person name="Grigoriev I.V."/>
        </authorList>
    </citation>
    <scope>NUCLEOTIDE SEQUENCE [LARGE SCALE GENOMIC DNA]</scope>
    <source>
        <strain evidence="1 2">CBS 129021</strain>
    </source>
</reference>
<dbReference type="EMBL" id="MCFJ01000011">
    <property type="protein sequence ID" value="ORY60958.1"/>
    <property type="molecule type" value="Genomic_DNA"/>
</dbReference>
<accession>A0A1Y2DNV3</accession>
<name>A0A1Y2DNV3_9PEZI</name>
<proteinExistence type="predicted"/>
<evidence type="ECO:0000313" key="2">
    <source>
        <dbReference type="Proteomes" id="UP000193689"/>
    </source>
</evidence>